<dbReference type="Proteomes" id="UP000092444">
    <property type="component" value="Unassembled WGS sequence"/>
</dbReference>
<name>A0A1B0GBP9_GLOMM</name>
<dbReference type="Gene3D" id="3.40.50.300">
    <property type="entry name" value="P-loop containing nucleotide triphosphate hydrolases"/>
    <property type="match status" value="1"/>
</dbReference>
<keyword evidence="5" id="KW-1185">Reference proteome</keyword>
<dbReference type="EnsemblMetazoa" id="GMOY010731-RA">
    <property type="protein sequence ID" value="GMOY010731-PA"/>
    <property type="gene ID" value="GMOY010731"/>
</dbReference>
<feature type="domain" description="Sulfotransferase" evidence="3">
    <location>
        <begin position="46"/>
        <end position="309"/>
    </location>
</feature>
<comment type="similarity">
    <text evidence="1">Belongs to the sulfotransferase 1 family.</text>
</comment>
<dbReference type="AlphaFoldDB" id="A0A1B0GBP9"/>
<dbReference type="SUPFAM" id="SSF52540">
    <property type="entry name" value="P-loop containing nucleoside triphosphate hydrolases"/>
    <property type="match status" value="1"/>
</dbReference>
<evidence type="ECO:0000313" key="5">
    <source>
        <dbReference type="Proteomes" id="UP000092444"/>
    </source>
</evidence>
<organism evidence="4 5">
    <name type="scientific">Glossina morsitans morsitans</name>
    <name type="common">Savannah tsetse fly</name>
    <dbReference type="NCBI Taxonomy" id="37546"/>
    <lineage>
        <taxon>Eukaryota</taxon>
        <taxon>Metazoa</taxon>
        <taxon>Ecdysozoa</taxon>
        <taxon>Arthropoda</taxon>
        <taxon>Hexapoda</taxon>
        <taxon>Insecta</taxon>
        <taxon>Pterygota</taxon>
        <taxon>Neoptera</taxon>
        <taxon>Endopterygota</taxon>
        <taxon>Diptera</taxon>
        <taxon>Brachycera</taxon>
        <taxon>Muscomorpha</taxon>
        <taxon>Hippoboscoidea</taxon>
        <taxon>Glossinidae</taxon>
        <taxon>Glossina</taxon>
    </lineage>
</organism>
<reference evidence="4" key="1">
    <citation type="submission" date="2020-05" db="UniProtKB">
        <authorList>
            <consortium name="EnsemblMetazoa"/>
        </authorList>
    </citation>
    <scope>IDENTIFICATION</scope>
    <source>
        <strain evidence="4">Yale</strain>
    </source>
</reference>
<dbReference type="Pfam" id="PF00685">
    <property type="entry name" value="Sulfotransfer_1"/>
    <property type="match status" value="1"/>
</dbReference>
<sequence>MEFEQFLPKTFPKNLLDKDWKERKCYCVKGRREFLCLVHNMLVKNDDVWLVTLPKCGTTWMQELLWLVLNNFDFDAAKNEHLEVRTPFLEFDYIINEDLKTALRPVEMLTSPRLIKSHLPLPLLPAQLWSKLPKCKHCLLRLIKLIYVYRDPKDALISQYYFGRSMGFNMDKTLEQFLTEKIESREAECDFDHVTEFYFLRSQAWLYYTSFERMKMNLRQIVEDICQFLDRPISDEQMHQMLKHLSFEEMKANTKTNHIWEIEQVRAKHGLPYEDHSFVRKGKVGGFKEELSSEFISRVDAWINKNVSKYNSALVEVEVQGGWQPPRTVQT</sequence>
<dbReference type="EMBL" id="CCAG010005864">
    <property type="status" value="NOT_ANNOTATED_CDS"/>
    <property type="molecule type" value="Genomic_DNA"/>
</dbReference>
<dbReference type="InterPro" id="IPR027417">
    <property type="entry name" value="P-loop_NTPase"/>
</dbReference>
<evidence type="ECO:0000256" key="1">
    <source>
        <dbReference type="ARBA" id="ARBA00005771"/>
    </source>
</evidence>
<dbReference type="STRING" id="37546.A0A1B0GBP9"/>
<dbReference type="PANTHER" id="PTHR11783">
    <property type="entry name" value="SULFOTRANSFERASE SULT"/>
    <property type="match status" value="1"/>
</dbReference>
<proteinExistence type="inferred from homology"/>
<evidence type="ECO:0000259" key="3">
    <source>
        <dbReference type="Pfam" id="PF00685"/>
    </source>
</evidence>
<accession>A0A1B0GBP9</accession>
<dbReference type="PhylomeDB" id="A0A1B0GBP9"/>
<dbReference type="VEuPathDB" id="VectorBase:GMOY010731"/>
<keyword evidence="2" id="KW-0808">Transferase</keyword>
<evidence type="ECO:0000313" key="4">
    <source>
        <dbReference type="EnsemblMetazoa" id="GMOY010731-PA"/>
    </source>
</evidence>
<dbReference type="GO" id="GO:0008146">
    <property type="term" value="F:sulfotransferase activity"/>
    <property type="evidence" value="ECO:0007669"/>
    <property type="project" value="InterPro"/>
</dbReference>
<evidence type="ECO:0000256" key="2">
    <source>
        <dbReference type="ARBA" id="ARBA00022679"/>
    </source>
</evidence>
<protein>
    <recommendedName>
        <fullName evidence="3">Sulfotransferase domain-containing protein</fullName>
    </recommendedName>
</protein>
<dbReference type="InterPro" id="IPR000863">
    <property type="entry name" value="Sulfotransferase_dom"/>
</dbReference>